<feature type="transmembrane region" description="Helical" evidence="4">
    <location>
        <begin position="12"/>
        <end position="34"/>
    </location>
</feature>
<evidence type="ECO:0000259" key="5">
    <source>
        <dbReference type="PROSITE" id="PS51178"/>
    </source>
</evidence>
<dbReference type="AlphaFoldDB" id="A0A2Z3L9A6"/>
<feature type="domain" description="PASTA" evidence="5">
    <location>
        <begin position="646"/>
        <end position="705"/>
    </location>
</feature>
<dbReference type="InterPro" id="IPR005311">
    <property type="entry name" value="PBP_dimer"/>
</dbReference>
<keyword evidence="2" id="KW-0645">Protease</keyword>
<keyword evidence="4" id="KW-0812">Transmembrane</keyword>
<evidence type="ECO:0000256" key="1">
    <source>
        <dbReference type="ARBA" id="ARBA00004370"/>
    </source>
</evidence>
<dbReference type="SUPFAM" id="SSF56519">
    <property type="entry name" value="Penicillin binding protein dimerisation domain"/>
    <property type="match status" value="1"/>
</dbReference>
<reference evidence="6 7" key="1">
    <citation type="submission" date="2018-05" db="EMBL/GenBank/DDBJ databases">
        <title>Candidatus Cardinium hertigii Genome Assembly.</title>
        <authorList>
            <person name="Showmaker K.C."/>
            <person name="Walden K.O."/>
            <person name="Fields C.J."/>
            <person name="Lambert K.N."/>
            <person name="Hudson M.E."/>
        </authorList>
    </citation>
    <scope>NUCLEOTIDE SEQUENCE [LARGE SCALE GENOMIC DNA]</scope>
    <source>
        <strain evidence="7">cHgTN10</strain>
    </source>
</reference>
<evidence type="ECO:0000313" key="6">
    <source>
        <dbReference type="EMBL" id="AWN82133.1"/>
    </source>
</evidence>
<dbReference type="Pfam" id="PF00905">
    <property type="entry name" value="Transpeptidase"/>
    <property type="match status" value="1"/>
</dbReference>
<accession>A0A2Z3L9A6</accession>
<evidence type="ECO:0000256" key="2">
    <source>
        <dbReference type="ARBA" id="ARBA00022645"/>
    </source>
</evidence>
<dbReference type="OrthoDB" id="9804124at2"/>
<sequence length="705" mass="78399">MAAPKDIVLRARVTLLSVVLVMLVITGKIIYLQFLQKGIWYHRVQTTQLAYKPIAASRGNIYADDGSLLATSLPFYTVALDPTIVSEALFQQAIVPLSQKLADFYGDAPPTYYKMRITEARNAKRKYVCLNRKCITYQEKKKMLQWPIFRQGKFKGGVIFEEQYKRYNPFQELARRTIGTHKETASTGLEYAFNKWLSGRNGQALYQKITGGNWKPVEGHTTVQPMHGGDITTTIDIQLQDVTHNSLQTVLEQTNAQHGCAIVMEVATGAIKAMANLSRMPSGKYIEAYNYAVGHQGSIEPGSIFKLVSMLALLEETGWALTEPIDTGEGKVKFYNSWMRDVKKGGYGLLTLQELFEKSSNVGFALVTQQQFGTNPQKFINYIEQLNLHRPLGIELMGEGRPYMVTPKSKSWSLITLPWLSIGYNIQLTPLQLLALYNAVANKGKMVKPRLVQSIQTADGTIQRTPIVTLKEKICSEETLGKLKIMLEGTVERGLAQRIKHGFYKIAGKTGTAEKLVNGRYTNNHLTSFAGYFPANNPRYSCIIMVDSPQGEKTRFGAEVPAPIFKDIADRLAGKDLQARIPINGLGGIQATKPLQLSNKGAINELVFLYQSLQLPLPTTLQKGVSWGTIAVTAAHATCQPAREVSSTQEVPNVLHMQLRDALFLLEKHGLEVTVVGPIQGNVCKQSLPPYQKIEANRSITITIQ</sequence>
<dbReference type="PANTHER" id="PTHR30627">
    <property type="entry name" value="PEPTIDOGLYCAN D,D-TRANSPEPTIDASE"/>
    <property type="match status" value="1"/>
</dbReference>
<dbReference type="SUPFAM" id="SSF54184">
    <property type="entry name" value="Penicillin-binding protein 2x (pbp-2x), c-terminal domain"/>
    <property type="match status" value="1"/>
</dbReference>
<dbReference type="Pfam" id="PF03793">
    <property type="entry name" value="PASTA"/>
    <property type="match status" value="1"/>
</dbReference>
<dbReference type="Proteomes" id="UP000245872">
    <property type="component" value="Chromosome"/>
</dbReference>
<dbReference type="EMBL" id="CP029619">
    <property type="protein sequence ID" value="AWN82133.1"/>
    <property type="molecule type" value="Genomic_DNA"/>
</dbReference>
<dbReference type="CDD" id="cd06575">
    <property type="entry name" value="PASTA_Pbp2x-like_2"/>
    <property type="match status" value="1"/>
</dbReference>
<dbReference type="InterPro" id="IPR005543">
    <property type="entry name" value="PASTA_dom"/>
</dbReference>
<keyword evidence="2" id="KW-0121">Carboxypeptidase</keyword>
<evidence type="ECO:0000256" key="4">
    <source>
        <dbReference type="SAM" id="Phobius"/>
    </source>
</evidence>
<keyword evidence="4" id="KW-1133">Transmembrane helix</keyword>
<evidence type="ECO:0000256" key="3">
    <source>
        <dbReference type="ARBA" id="ARBA00023136"/>
    </source>
</evidence>
<dbReference type="InterPro" id="IPR012338">
    <property type="entry name" value="Beta-lactam/transpept-like"/>
</dbReference>
<dbReference type="Pfam" id="PF03717">
    <property type="entry name" value="PBP_dimer"/>
    <property type="match status" value="1"/>
</dbReference>
<dbReference type="InterPro" id="IPR050515">
    <property type="entry name" value="Beta-lactam/transpept"/>
</dbReference>
<organism evidence="6 7">
    <name type="scientific">Candidatus Cardinium hertigii</name>
    <dbReference type="NCBI Taxonomy" id="247481"/>
    <lineage>
        <taxon>Bacteria</taxon>
        <taxon>Pseudomonadati</taxon>
        <taxon>Bacteroidota</taxon>
        <taxon>Cytophagia</taxon>
        <taxon>Cytophagales</taxon>
        <taxon>Amoebophilaceae</taxon>
        <taxon>Candidatus Cardinium</taxon>
    </lineage>
</organism>
<comment type="subcellular location">
    <subcellularLocation>
        <location evidence="1">Membrane</location>
    </subcellularLocation>
</comment>
<dbReference type="GO" id="GO:0071555">
    <property type="term" value="P:cell wall organization"/>
    <property type="evidence" value="ECO:0007669"/>
    <property type="project" value="TreeGrafter"/>
</dbReference>
<evidence type="ECO:0000313" key="7">
    <source>
        <dbReference type="Proteomes" id="UP000245872"/>
    </source>
</evidence>
<protein>
    <submittedName>
        <fullName evidence="6">Stage V sporulation protein D</fullName>
    </submittedName>
</protein>
<proteinExistence type="predicted"/>
<dbReference type="GO" id="GO:0005886">
    <property type="term" value="C:plasma membrane"/>
    <property type="evidence" value="ECO:0007669"/>
    <property type="project" value="TreeGrafter"/>
</dbReference>
<keyword evidence="3 4" id="KW-0472">Membrane</keyword>
<dbReference type="Gene3D" id="3.30.10.20">
    <property type="match status" value="1"/>
</dbReference>
<dbReference type="PANTHER" id="PTHR30627:SF1">
    <property type="entry name" value="PEPTIDOGLYCAN D,D-TRANSPEPTIDASE FTSI"/>
    <property type="match status" value="1"/>
</dbReference>
<dbReference type="InterPro" id="IPR001460">
    <property type="entry name" value="PCN-bd_Tpept"/>
</dbReference>
<dbReference type="PROSITE" id="PS51178">
    <property type="entry name" value="PASTA"/>
    <property type="match status" value="1"/>
</dbReference>
<keyword evidence="2" id="KW-0378">Hydrolase</keyword>
<dbReference type="GO" id="GO:0004180">
    <property type="term" value="F:carboxypeptidase activity"/>
    <property type="evidence" value="ECO:0007669"/>
    <property type="project" value="UniProtKB-KW"/>
</dbReference>
<gene>
    <name evidence="6" type="primary">spoVD</name>
    <name evidence="6" type="ORF">DK880_00828</name>
</gene>
<dbReference type="Gene3D" id="3.40.710.10">
    <property type="entry name" value="DD-peptidase/beta-lactamase superfamily"/>
    <property type="match status" value="1"/>
</dbReference>
<dbReference type="GO" id="GO:0008658">
    <property type="term" value="F:penicillin binding"/>
    <property type="evidence" value="ECO:0007669"/>
    <property type="project" value="InterPro"/>
</dbReference>
<dbReference type="Gene3D" id="3.90.1310.10">
    <property type="entry name" value="Penicillin-binding protein 2a (Domain 2)"/>
    <property type="match status" value="1"/>
</dbReference>
<dbReference type="Gene3D" id="3.30.450.330">
    <property type="match status" value="1"/>
</dbReference>
<keyword evidence="7" id="KW-1185">Reference proteome</keyword>
<name>A0A2Z3L9A6_9BACT</name>
<dbReference type="KEGG" id="cher:DK880_00828"/>
<dbReference type="SUPFAM" id="SSF56601">
    <property type="entry name" value="beta-lactamase/transpeptidase-like"/>
    <property type="match status" value="1"/>
</dbReference>
<dbReference type="InterPro" id="IPR036138">
    <property type="entry name" value="PBP_dimer_sf"/>
</dbReference>